<keyword evidence="5 9" id="KW-0472">Membrane</keyword>
<comment type="subcellular location">
    <subcellularLocation>
        <location evidence="1">Cell membrane</location>
        <topology evidence="1">Lipid-anchor</topology>
        <topology evidence="1">GPI-anchor</topology>
    </subcellularLocation>
</comment>
<evidence type="ECO:0000256" key="5">
    <source>
        <dbReference type="ARBA" id="ARBA00023136"/>
    </source>
</evidence>
<evidence type="ECO:0000256" key="1">
    <source>
        <dbReference type="ARBA" id="ARBA00004609"/>
    </source>
</evidence>
<keyword evidence="4" id="KW-0732">Signal</keyword>
<dbReference type="PANTHER" id="PTHR47613:SF1">
    <property type="entry name" value="SPERM ACROSOME MEMBRANE-ASSOCIATED PROTEIN 4"/>
    <property type="match status" value="1"/>
</dbReference>
<dbReference type="OMA" id="DICGSHE"/>
<proteinExistence type="predicted"/>
<keyword evidence="6" id="KW-1015">Disulfide bond</keyword>
<reference evidence="10" key="2">
    <citation type="submission" date="2025-09" db="UniProtKB">
        <authorList>
            <consortium name="Ensembl"/>
        </authorList>
    </citation>
    <scope>IDENTIFICATION</scope>
</reference>
<dbReference type="GO" id="GO:0005886">
    <property type="term" value="C:plasma membrane"/>
    <property type="evidence" value="ECO:0007669"/>
    <property type="project" value="UniProtKB-SubCell"/>
</dbReference>
<dbReference type="GO" id="GO:0035036">
    <property type="term" value="P:sperm-egg recognition"/>
    <property type="evidence" value="ECO:0007669"/>
    <property type="project" value="TreeGrafter"/>
</dbReference>
<protein>
    <recommendedName>
        <fullName evidence="12">UPAR/Ly6 domain-containing protein</fullName>
    </recommendedName>
</protein>
<organism evidence="10 11">
    <name type="scientific">Mola mola</name>
    <name type="common">Ocean sunfish</name>
    <name type="synonym">Tetraodon mola</name>
    <dbReference type="NCBI Taxonomy" id="94237"/>
    <lineage>
        <taxon>Eukaryota</taxon>
        <taxon>Metazoa</taxon>
        <taxon>Chordata</taxon>
        <taxon>Craniata</taxon>
        <taxon>Vertebrata</taxon>
        <taxon>Euteleostomi</taxon>
        <taxon>Actinopterygii</taxon>
        <taxon>Neopterygii</taxon>
        <taxon>Teleostei</taxon>
        <taxon>Neoteleostei</taxon>
        <taxon>Acanthomorphata</taxon>
        <taxon>Eupercaria</taxon>
        <taxon>Tetraodontiformes</taxon>
        <taxon>Molidae</taxon>
        <taxon>Mola</taxon>
    </lineage>
</organism>
<evidence type="ECO:0000256" key="2">
    <source>
        <dbReference type="ARBA" id="ARBA00022475"/>
    </source>
</evidence>
<reference evidence="10" key="1">
    <citation type="submission" date="2025-08" db="UniProtKB">
        <authorList>
            <consortium name="Ensembl"/>
        </authorList>
    </citation>
    <scope>IDENTIFICATION</scope>
</reference>
<evidence type="ECO:0000256" key="4">
    <source>
        <dbReference type="ARBA" id="ARBA00022729"/>
    </source>
</evidence>
<dbReference type="Ensembl" id="ENSMMOT00000016304.1">
    <property type="protein sequence ID" value="ENSMMOP00000016038.1"/>
    <property type="gene ID" value="ENSMMOG00000012241.1"/>
</dbReference>
<keyword evidence="9" id="KW-0812">Transmembrane</keyword>
<evidence type="ECO:0000313" key="11">
    <source>
        <dbReference type="Proteomes" id="UP000261620"/>
    </source>
</evidence>
<evidence type="ECO:0000256" key="8">
    <source>
        <dbReference type="ARBA" id="ARBA00023288"/>
    </source>
</evidence>
<evidence type="ECO:0000256" key="3">
    <source>
        <dbReference type="ARBA" id="ARBA00022622"/>
    </source>
</evidence>
<dbReference type="PANTHER" id="PTHR47613">
    <property type="entry name" value="SPERM ACROSOME MEMBRANE-ASSOCIATED PROTEIN 4"/>
    <property type="match status" value="1"/>
</dbReference>
<evidence type="ECO:0000313" key="10">
    <source>
        <dbReference type="Ensembl" id="ENSMMOP00000016038.1"/>
    </source>
</evidence>
<dbReference type="SUPFAM" id="SSF57302">
    <property type="entry name" value="Snake toxin-like"/>
    <property type="match status" value="1"/>
</dbReference>
<evidence type="ECO:0000256" key="6">
    <source>
        <dbReference type="ARBA" id="ARBA00023157"/>
    </source>
</evidence>
<keyword evidence="2" id="KW-1003">Cell membrane</keyword>
<dbReference type="AlphaFoldDB" id="A0A3Q3WLZ8"/>
<feature type="transmembrane region" description="Helical" evidence="9">
    <location>
        <begin position="12"/>
        <end position="33"/>
    </location>
</feature>
<sequence length="140" mass="15618">MYSTPNPKPIFPGYYALIPFLIVILVGCVLAAVRYCMFCMVILTWHKGNSCPNITTQCLRDQRCSSSTGRYGLVHILSAQGCVDADICGSHEIVSYQGVRYNVSHTCCCKDKCNLPPKSDVSLKMLHWTFKASLMSKNNE</sequence>
<evidence type="ECO:0000256" key="9">
    <source>
        <dbReference type="SAM" id="Phobius"/>
    </source>
</evidence>
<keyword evidence="9" id="KW-1133">Transmembrane helix</keyword>
<dbReference type="Proteomes" id="UP000261620">
    <property type="component" value="Unplaced"/>
</dbReference>
<keyword evidence="7" id="KW-0325">Glycoprotein</keyword>
<evidence type="ECO:0000256" key="7">
    <source>
        <dbReference type="ARBA" id="ARBA00023180"/>
    </source>
</evidence>
<dbReference type="GO" id="GO:0098552">
    <property type="term" value="C:side of membrane"/>
    <property type="evidence" value="ECO:0007669"/>
    <property type="project" value="UniProtKB-KW"/>
</dbReference>
<evidence type="ECO:0008006" key="12">
    <source>
        <dbReference type="Google" id="ProtNLM"/>
    </source>
</evidence>
<dbReference type="InterPro" id="IPR046354">
    <property type="entry name" value="SPACA4/Bouncer"/>
</dbReference>
<name>A0A3Q3WLZ8_MOLML</name>
<dbReference type="InterPro" id="IPR045860">
    <property type="entry name" value="Snake_toxin-like_sf"/>
</dbReference>
<keyword evidence="11" id="KW-1185">Reference proteome</keyword>
<accession>A0A3Q3WLZ8</accession>
<keyword evidence="3" id="KW-0336">GPI-anchor</keyword>
<keyword evidence="8" id="KW-0449">Lipoprotein</keyword>